<dbReference type="Gene3D" id="3.90.1150.10">
    <property type="entry name" value="Aspartate Aminotransferase, domain 1"/>
    <property type="match status" value="1"/>
</dbReference>
<dbReference type="PIRSF" id="PIRSF001434">
    <property type="entry name" value="CGS"/>
    <property type="match status" value="1"/>
</dbReference>
<dbReference type="InterPro" id="IPR015422">
    <property type="entry name" value="PyrdxlP-dep_Trfase_small"/>
</dbReference>
<dbReference type="RefSeq" id="WP_134117271.1">
    <property type="nucleotide sequence ID" value="NZ_SOEG01000017.1"/>
</dbReference>
<evidence type="ECO:0000256" key="8">
    <source>
        <dbReference type="ARBA" id="ARBA00052699"/>
    </source>
</evidence>
<dbReference type="EMBL" id="SOEG01000017">
    <property type="protein sequence ID" value="TDX50980.1"/>
    <property type="molecule type" value="Genomic_DNA"/>
</dbReference>
<evidence type="ECO:0000256" key="10">
    <source>
        <dbReference type="RuleBase" id="RU362118"/>
    </source>
</evidence>
<gene>
    <name evidence="11" type="ORF">C7959_11762</name>
</gene>
<dbReference type="AlphaFoldDB" id="A0A4R8GZY7"/>
<evidence type="ECO:0000256" key="2">
    <source>
        <dbReference type="ARBA" id="ARBA00009077"/>
    </source>
</evidence>
<comment type="catalytic activity">
    <reaction evidence="8">
        <text>L-methionine + H2O = methanethiol + 2-oxobutanoate + NH4(+)</text>
        <dbReference type="Rhea" id="RHEA:23800"/>
        <dbReference type="ChEBI" id="CHEBI:15377"/>
        <dbReference type="ChEBI" id="CHEBI:16007"/>
        <dbReference type="ChEBI" id="CHEBI:16763"/>
        <dbReference type="ChEBI" id="CHEBI:28938"/>
        <dbReference type="ChEBI" id="CHEBI:57844"/>
        <dbReference type="EC" id="4.4.1.11"/>
    </reaction>
    <physiologicalReaction direction="left-to-right" evidence="8">
        <dbReference type="Rhea" id="RHEA:23801"/>
    </physiologicalReaction>
</comment>
<dbReference type="InterPro" id="IPR015421">
    <property type="entry name" value="PyrdxlP-dep_Trfase_major"/>
</dbReference>
<dbReference type="GO" id="GO:0019346">
    <property type="term" value="P:transsulfuration"/>
    <property type="evidence" value="ECO:0007669"/>
    <property type="project" value="InterPro"/>
</dbReference>
<evidence type="ECO:0000256" key="5">
    <source>
        <dbReference type="ARBA" id="ARBA00047175"/>
    </source>
</evidence>
<keyword evidence="4 9" id="KW-0663">Pyridoxal phosphate</keyword>
<dbReference type="FunFam" id="3.40.640.10:FF:000046">
    <property type="entry name" value="Cystathionine gamma-lyase"/>
    <property type="match status" value="1"/>
</dbReference>
<comment type="cofactor">
    <cofactor evidence="1 10">
        <name>pyridoxal 5'-phosphate</name>
        <dbReference type="ChEBI" id="CHEBI:597326"/>
    </cofactor>
</comment>
<dbReference type="GO" id="GO:0071269">
    <property type="term" value="P:L-homocysteine biosynthetic process"/>
    <property type="evidence" value="ECO:0007669"/>
    <property type="project" value="TreeGrafter"/>
</dbReference>
<keyword evidence="11" id="KW-0456">Lyase</keyword>
<evidence type="ECO:0000256" key="7">
    <source>
        <dbReference type="ARBA" id="ARBA00048780"/>
    </source>
</evidence>
<evidence type="ECO:0000256" key="3">
    <source>
        <dbReference type="ARBA" id="ARBA00022679"/>
    </source>
</evidence>
<dbReference type="InterPro" id="IPR015424">
    <property type="entry name" value="PyrdxlP-dep_Trfase"/>
</dbReference>
<dbReference type="GO" id="GO:0047982">
    <property type="term" value="F:homocysteine desulfhydrase activity"/>
    <property type="evidence" value="ECO:0007669"/>
    <property type="project" value="UniProtKB-EC"/>
</dbReference>
<keyword evidence="12" id="KW-1185">Reference proteome</keyword>
<reference evidence="11 12" key="1">
    <citation type="submission" date="2019-03" db="EMBL/GenBank/DDBJ databases">
        <title>Subsurface microbial communities from deep shales in Ohio and West Virginia, USA.</title>
        <authorList>
            <person name="Wrighton K."/>
        </authorList>
    </citation>
    <scope>NUCLEOTIDE SEQUENCE [LARGE SCALE GENOMIC DNA]</scope>
    <source>
        <strain evidence="11 12">MSL 6dP</strain>
    </source>
</reference>
<organism evidence="11 12">
    <name type="scientific">Orenia marismortui</name>
    <dbReference type="NCBI Taxonomy" id="46469"/>
    <lineage>
        <taxon>Bacteria</taxon>
        <taxon>Bacillati</taxon>
        <taxon>Bacillota</taxon>
        <taxon>Clostridia</taxon>
        <taxon>Halanaerobiales</taxon>
        <taxon>Halobacteroidaceae</taxon>
        <taxon>Orenia</taxon>
    </lineage>
</organism>
<dbReference type="STRING" id="926561.GCA_000379025_02098"/>
<comment type="caution">
    <text evidence="11">The sequence shown here is derived from an EMBL/GenBank/DDBJ whole genome shotgun (WGS) entry which is preliminary data.</text>
</comment>
<dbReference type="InterPro" id="IPR006235">
    <property type="entry name" value="OAc-hSer/O-AcSer_sulfhydrylase"/>
</dbReference>
<evidence type="ECO:0000313" key="11">
    <source>
        <dbReference type="EMBL" id="TDX50980.1"/>
    </source>
</evidence>
<comment type="catalytic activity">
    <reaction evidence="7">
        <text>L-homocysteine + H2O = 2-oxobutanoate + hydrogen sulfide + NH4(+) + H(+)</text>
        <dbReference type="Rhea" id="RHEA:14501"/>
        <dbReference type="ChEBI" id="CHEBI:15377"/>
        <dbReference type="ChEBI" id="CHEBI:15378"/>
        <dbReference type="ChEBI" id="CHEBI:16763"/>
        <dbReference type="ChEBI" id="CHEBI:28938"/>
        <dbReference type="ChEBI" id="CHEBI:29919"/>
        <dbReference type="ChEBI" id="CHEBI:58199"/>
        <dbReference type="EC" id="4.4.1.2"/>
    </reaction>
    <physiologicalReaction direction="left-to-right" evidence="7">
        <dbReference type="Rhea" id="RHEA:14502"/>
    </physiologicalReaction>
</comment>
<dbReference type="GO" id="GO:0006535">
    <property type="term" value="P:cysteine biosynthetic process from serine"/>
    <property type="evidence" value="ECO:0007669"/>
    <property type="project" value="TreeGrafter"/>
</dbReference>
<dbReference type="GO" id="GO:0018826">
    <property type="term" value="F:methionine gamma-lyase activity"/>
    <property type="evidence" value="ECO:0007669"/>
    <property type="project" value="UniProtKB-EC"/>
</dbReference>
<accession>A0A4R8GZY7</accession>
<dbReference type="Proteomes" id="UP000295832">
    <property type="component" value="Unassembled WGS sequence"/>
</dbReference>
<dbReference type="Pfam" id="PF01053">
    <property type="entry name" value="Cys_Met_Meta_PP"/>
    <property type="match status" value="1"/>
</dbReference>
<sequence>MNFETKLVNLKIKDQYGATNTPVYLSNSFAYEDAEELEKVFKNRALGYVYSRVSNPTIKALEDKLASLEGGKQSILAASGMAAISTATLTLLEAGDEFVATSSLFGGTYNLFKNYQKYGITPRFSQGVERDDIAKLITNKTKFVFLETLGNPKLDIPDIKGIAEVCQKNNIPLIVDSTMTTPALIKPLELGANIVIHSTSKYINGTANSIGGVIIDGGNFDWTIFANFSEYKRFGKLAFTVKARGETFKDFGPSSSPLTSLLNELGIPTLALRMEKHSNNALELANFLLEHPKVKEVNYPGLESNKYNERAKNLLENGFGGMLTLRVGSKDKAFKVINNLEYFYNLANIGDVKSLVIHPASTIYAKNTVKEREALGAYDDLIRVSVGIEDIEDLKADFAQALK</sequence>
<dbReference type="PANTHER" id="PTHR43797:SF2">
    <property type="entry name" value="HOMOCYSTEINE_CYSTEINE SYNTHASE"/>
    <property type="match status" value="1"/>
</dbReference>
<dbReference type="InterPro" id="IPR000277">
    <property type="entry name" value="Cys/Met-Metab_PyrdxlP-dep_enz"/>
</dbReference>
<dbReference type="GO" id="GO:0003961">
    <property type="term" value="F:O-acetylhomoserine aminocarboxypropyltransferase activity"/>
    <property type="evidence" value="ECO:0007669"/>
    <property type="project" value="TreeGrafter"/>
</dbReference>
<keyword evidence="3" id="KW-0808">Transferase</keyword>
<comment type="similarity">
    <text evidence="2 10">Belongs to the trans-sulfuration enzymes family.</text>
</comment>
<name>A0A4R8GZY7_9FIRM</name>
<dbReference type="PANTHER" id="PTHR43797">
    <property type="entry name" value="HOMOCYSTEINE/CYSTEINE SYNTHASE"/>
    <property type="match status" value="1"/>
</dbReference>
<dbReference type="GO" id="GO:0030170">
    <property type="term" value="F:pyridoxal phosphate binding"/>
    <property type="evidence" value="ECO:0007669"/>
    <property type="project" value="InterPro"/>
</dbReference>
<evidence type="ECO:0000256" key="1">
    <source>
        <dbReference type="ARBA" id="ARBA00001933"/>
    </source>
</evidence>
<dbReference type="CDD" id="cd00614">
    <property type="entry name" value="CGS_like"/>
    <property type="match status" value="1"/>
</dbReference>
<evidence type="ECO:0000313" key="12">
    <source>
        <dbReference type="Proteomes" id="UP000295832"/>
    </source>
</evidence>
<dbReference type="GO" id="GO:0004124">
    <property type="term" value="F:cysteine synthase activity"/>
    <property type="evidence" value="ECO:0007669"/>
    <property type="project" value="TreeGrafter"/>
</dbReference>
<dbReference type="Gene3D" id="3.40.640.10">
    <property type="entry name" value="Type I PLP-dependent aspartate aminotransferase-like (Major domain)"/>
    <property type="match status" value="1"/>
</dbReference>
<evidence type="ECO:0000256" key="6">
    <source>
        <dbReference type="ARBA" id="ARBA00047199"/>
    </source>
</evidence>
<dbReference type="GO" id="GO:0005737">
    <property type="term" value="C:cytoplasm"/>
    <property type="evidence" value="ECO:0007669"/>
    <property type="project" value="TreeGrafter"/>
</dbReference>
<evidence type="ECO:0000256" key="9">
    <source>
        <dbReference type="PIRSR" id="PIRSR001434-2"/>
    </source>
</evidence>
<evidence type="ECO:0000256" key="4">
    <source>
        <dbReference type="ARBA" id="ARBA00022898"/>
    </source>
</evidence>
<protein>
    <recommendedName>
        <fullName evidence="5">homocysteine desulfhydrase</fullName>
        <ecNumber evidence="5">4.4.1.2</ecNumber>
    </recommendedName>
    <alternativeName>
        <fullName evidence="6">Homocysteine desulfhydrase</fullName>
    </alternativeName>
</protein>
<dbReference type="EC" id="4.4.1.2" evidence="5"/>
<proteinExistence type="inferred from homology"/>
<dbReference type="SUPFAM" id="SSF53383">
    <property type="entry name" value="PLP-dependent transferases"/>
    <property type="match status" value="1"/>
</dbReference>
<feature type="modified residue" description="N6-(pyridoxal phosphate)lysine" evidence="9">
    <location>
        <position position="201"/>
    </location>
</feature>